<dbReference type="EMBL" id="JAANER010000002">
    <property type="protein sequence ID" value="KAG9193361.1"/>
    <property type="molecule type" value="Genomic_DNA"/>
</dbReference>
<keyword evidence="3" id="KW-1185">Reference proteome</keyword>
<sequence length="203" mass="23329">MSRSYSPSLFKWHHPWDWVHLESCSDYELRGVYDQIDRAFQNGDIPPLAMDGVRRTERRIKRMLQIRNAITSSPWEAWDTRGIDLEGVGVVGFLHRASPSVVIGQTVQQENINIQAPRPNITFQTISASQPNVNSQTVSAPPQNINLQTIQAPLPAAALPAPELPKRIRFRDQWGNIVEERDETEQEKSDREFKEWKEKFGVE</sequence>
<evidence type="ECO:0000256" key="1">
    <source>
        <dbReference type="SAM" id="MobiDB-lite"/>
    </source>
</evidence>
<name>A0AAD4IEN0_9PLEO</name>
<comment type="caution">
    <text evidence="2">The sequence shown here is derived from an EMBL/GenBank/DDBJ whole genome shotgun (WGS) entry which is preliminary data.</text>
</comment>
<evidence type="ECO:0000313" key="3">
    <source>
        <dbReference type="Proteomes" id="UP001199106"/>
    </source>
</evidence>
<gene>
    <name evidence="2" type="ORF">G6011_03396</name>
</gene>
<protein>
    <submittedName>
        <fullName evidence="2">Uncharacterized protein</fullName>
    </submittedName>
</protein>
<dbReference type="Proteomes" id="UP001199106">
    <property type="component" value="Unassembled WGS sequence"/>
</dbReference>
<feature type="compositionally biased region" description="Basic and acidic residues" evidence="1">
    <location>
        <begin position="186"/>
        <end position="203"/>
    </location>
</feature>
<organism evidence="2 3">
    <name type="scientific">Alternaria panax</name>
    <dbReference type="NCBI Taxonomy" id="48097"/>
    <lineage>
        <taxon>Eukaryota</taxon>
        <taxon>Fungi</taxon>
        <taxon>Dikarya</taxon>
        <taxon>Ascomycota</taxon>
        <taxon>Pezizomycotina</taxon>
        <taxon>Dothideomycetes</taxon>
        <taxon>Pleosporomycetidae</taxon>
        <taxon>Pleosporales</taxon>
        <taxon>Pleosporineae</taxon>
        <taxon>Pleosporaceae</taxon>
        <taxon>Alternaria</taxon>
        <taxon>Alternaria sect. Panax</taxon>
    </lineage>
</organism>
<evidence type="ECO:0000313" key="2">
    <source>
        <dbReference type="EMBL" id="KAG9193361.1"/>
    </source>
</evidence>
<reference evidence="2" key="1">
    <citation type="submission" date="2021-07" db="EMBL/GenBank/DDBJ databases">
        <title>Genome Resource of American Ginseng Black Spot Pathogen Alternaria panax.</title>
        <authorList>
            <person name="Qiu C."/>
            <person name="Wang W."/>
            <person name="Liu Z."/>
        </authorList>
    </citation>
    <scope>NUCLEOTIDE SEQUENCE</scope>
    <source>
        <strain evidence="2">BNCC115425</strain>
    </source>
</reference>
<dbReference type="AlphaFoldDB" id="A0AAD4IEN0"/>
<proteinExistence type="predicted"/>
<feature type="region of interest" description="Disordered" evidence="1">
    <location>
        <begin position="178"/>
        <end position="203"/>
    </location>
</feature>
<accession>A0AAD4IEN0</accession>